<proteinExistence type="predicted"/>
<dbReference type="EMBL" id="GBRH01172382">
    <property type="protein sequence ID" value="JAE25514.1"/>
    <property type="molecule type" value="Transcribed_RNA"/>
</dbReference>
<dbReference type="AlphaFoldDB" id="A0A0A9GQ23"/>
<reference evidence="2" key="2">
    <citation type="journal article" date="2015" name="Data Brief">
        <title>Shoot transcriptome of the giant reed, Arundo donax.</title>
        <authorList>
            <person name="Barrero R.A."/>
            <person name="Guerrero F.D."/>
            <person name="Moolhuijzen P."/>
            <person name="Goolsby J.A."/>
            <person name="Tidwell J."/>
            <person name="Bellgard S.E."/>
            <person name="Bellgard M.I."/>
        </authorList>
    </citation>
    <scope>NUCLEOTIDE SEQUENCE</scope>
    <source>
        <tissue evidence="2">Shoot tissue taken approximately 20 cm above the soil surface</tissue>
    </source>
</reference>
<protein>
    <submittedName>
        <fullName evidence="2">Uncharacterized protein</fullName>
    </submittedName>
</protein>
<evidence type="ECO:0000256" key="1">
    <source>
        <dbReference type="SAM" id="MobiDB-lite"/>
    </source>
</evidence>
<accession>A0A0A9GQ23</accession>
<evidence type="ECO:0000313" key="2">
    <source>
        <dbReference type="EMBL" id="JAE25514.1"/>
    </source>
</evidence>
<reference evidence="2" key="1">
    <citation type="submission" date="2014-09" db="EMBL/GenBank/DDBJ databases">
        <authorList>
            <person name="Magalhaes I.L.F."/>
            <person name="Oliveira U."/>
            <person name="Santos F.R."/>
            <person name="Vidigal T.H.D.A."/>
            <person name="Brescovit A.D."/>
            <person name="Santos A.J."/>
        </authorList>
    </citation>
    <scope>NUCLEOTIDE SEQUENCE</scope>
    <source>
        <tissue evidence="2">Shoot tissue taken approximately 20 cm above the soil surface</tissue>
    </source>
</reference>
<organism evidence="2">
    <name type="scientific">Arundo donax</name>
    <name type="common">Giant reed</name>
    <name type="synonym">Donax arundinaceus</name>
    <dbReference type="NCBI Taxonomy" id="35708"/>
    <lineage>
        <taxon>Eukaryota</taxon>
        <taxon>Viridiplantae</taxon>
        <taxon>Streptophyta</taxon>
        <taxon>Embryophyta</taxon>
        <taxon>Tracheophyta</taxon>
        <taxon>Spermatophyta</taxon>
        <taxon>Magnoliopsida</taxon>
        <taxon>Liliopsida</taxon>
        <taxon>Poales</taxon>
        <taxon>Poaceae</taxon>
        <taxon>PACMAD clade</taxon>
        <taxon>Arundinoideae</taxon>
        <taxon>Arundineae</taxon>
        <taxon>Arundo</taxon>
    </lineage>
</organism>
<sequence length="242" mass="27791">MLSQKLLVPGRQTHGSSRLRPSQPFNNKAKPNPLRNHQQQLCSPFLLQLHHLLRFKTNLHHNSLAMYHIHRCHQLHLLNRLHQCQPYHRNPIIPHPHSQLRPPTSNPKLHQLRSLKRHSHHHHSNTKSRLSMLSILNLPCLQALTPQRRCHPQCPSSQKNQHLMALPLRAIHQMSAHRPLICHHLADLLLLSMDQTPACMNLLQSGLPGRHSPTLDTNRRVAVASSNHMVTPGPRPTVPMLE</sequence>
<feature type="compositionally biased region" description="Polar residues" evidence="1">
    <location>
        <begin position="13"/>
        <end position="26"/>
    </location>
</feature>
<feature type="region of interest" description="Disordered" evidence="1">
    <location>
        <begin position="1"/>
        <end position="34"/>
    </location>
</feature>
<name>A0A0A9GQ23_ARUDO</name>